<comment type="caution">
    <text evidence="1">The sequence shown here is derived from an EMBL/GenBank/DDBJ whole genome shotgun (WGS) entry which is preliminary data.</text>
</comment>
<evidence type="ECO:0000313" key="2">
    <source>
        <dbReference type="Proteomes" id="UP001054945"/>
    </source>
</evidence>
<reference evidence="1 2" key="1">
    <citation type="submission" date="2021-06" db="EMBL/GenBank/DDBJ databases">
        <title>Caerostris extrusa draft genome.</title>
        <authorList>
            <person name="Kono N."/>
            <person name="Arakawa K."/>
        </authorList>
    </citation>
    <scope>NUCLEOTIDE SEQUENCE [LARGE SCALE GENOMIC DNA]</scope>
</reference>
<name>A0AAV4X9U6_CAEEX</name>
<keyword evidence="2" id="KW-1185">Reference proteome</keyword>
<organism evidence="1 2">
    <name type="scientific">Caerostris extrusa</name>
    <name type="common">Bark spider</name>
    <name type="synonym">Caerostris bankana</name>
    <dbReference type="NCBI Taxonomy" id="172846"/>
    <lineage>
        <taxon>Eukaryota</taxon>
        <taxon>Metazoa</taxon>
        <taxon>Ecdysozoa</taxon>
        <taxon>Arthropoda</taxon>
        <taxon>Chelicerata</taxon>
        <taxon>Arachnida</taxon>
        <taxon>Araneae</taxon>
        <taxon>Araneomorphae</taxon>
        <taxon>Entelegynae</taxon>
        <taxon>Araneoidea</taxon>
        <taxon>Araneidae</taxon>
        <taxon>Caerostris</taxon>
    </lineage>
</organism>
<evidence type="ECO:0000313" key="1">
    <source>
        <dbReference type="EMBL" id="GIY90736.1"/>
    </source>
</evidence>
<accession>A0AAV4X9U6</accession>
<dbReference type="EMBL" id="BPLR01017346">
    <property type="protein sequence ID" value="GIY90736.1"/>
    <property type="molecule type" value="Genomic_DNA"/>
</dbReference>
<dbReference type="AlphaFoldDB" id="A0AAV4X9U6"/>
<sequence>MPWGEGPNLPLESTRGWEDGLWARENYKLRTHMLWGCRSGLISPTCAQTNKTIPTNHTGPTIEFTGNKAQLILLQSIRRIQA</sequence>
<proteinExistence type="predicted"/>
<protein>
    <submittedName>
        <fullName evidence="1">Uncharacterized protein</fullName>
    </submittedName>
</protein>
<dbReference type="Proteomes" id="UP001054945">
    <property type="component" value="Unassembled WGS sequence"/>
</dbReference>
<gene>
    <name evidence="1" type="ORF">CEXT_564621</name>
</gene>